<dbReference type="AlphaFoldDB" id="A0A8H7M855"/>
<dbReference type="PANTHER" id="PTHR45691:SF6">
    <property type="entry name" value="PROTEIN DIAPHANOUS"/>
    <property type="match status" value="1"/>
</dbReference>
<dbReference type="EMBL" id="JACYCF010000002">
    <property type="protein sequence ID" value="KAF8759699.1"/>
    <property type="molecule type" value="Genomic_DNA"/>
</dbReference>
<feature type="region of interest" description="Disordered" evidence="1">
    <location>
        <begin position="484"/>
        <end position="547"/>
    </location>
</feature>
<gene>
    <name evidence="2" type="ORF">RHS01_01757</name>
</gene>
<evidence type="ECO:0000313" key="2">
    <source>
        <dbReference type="EMBL" id="KAF8759699.1"/>
    </source>
</evidence>
<proteinExistence type="predicted"/>
<feature type="compositionally biased region" description="Pro residues" evidence="1">
    <location>
        <begin position="494"/>
        <end position="511"/>
    </location>
</feature>
<evidence type="ECO:0000313" key="3">
    <source>
        <dbReference type="Proteomes" id="UP000614334"/>
    </source>
</evidence>
<dbReference type="GO" id="GO:0030041">
    <property type="term" value="P:actin filament polymerization"/>
    <property type="evidence" value="ECO:0007669"/>
    <property type="project" value="TreeGrafter"/>
</dbReference>
<reference evidence="2" key="1">
    <citation type="submission" date="2020-09" db="EMBL/GenBank/DDBJ databases">
        <title>Comparative genome analyses of four rice-infecting Rhizoctonia solani isolates reveal extensive enrichment of homogalacturonan modification genes.</title>
        <authorList>
            <person name="Lee D.-Y."/>
            <person name="Jeon J."/>
            <person name="Kim K.-T."/>
            <person name="Cheong K."/>
            <person name="Song H."/>
            <person name="Choi G."/>
            <person name="Ko J."/>
            <person name="Opiyo S.O."/>
            <person name="Zuo S."/>
            <person name="Madhav S."/>
            <person name="Lee Y.-H."/>
            <person name="Wang G.-L."/>
        </authorList>
    </citation>
    <scope>NUCLEOTIDE SEQUENCE</scope>
    <source>
        <strain evidence="2">AG1-IA B2</strain>
    </source>
</reference>
<feature type="region of interest" description="Disordered" evidence="1">
    <location>
        <begin position="413"/>
        <end position="443"/>
    </location>
</feature>
<dbReference type="Proteomes" id="UP000614334">
    <property type="component" value="Unassembled WGS sequence"/>
</dbReference>
<evidence type="ECO:0000256" key="1">
    <source>
        <dbReference type="SAM" id="MobiDB-lite"/>
    </source>
</evidence>
<protein>
    <submittedName>
        <fullName evidence="2">Uncharacterized protein</fullName>
    </submittedName>
</protein>
<feature type="compositionally biased region" description="Low complexity" evidence="1">
    <location>
        <begin position="19"/>
        <end position="39"/>
    </location>
</feature>
<dbReference type="PANTHER" id="PTHR45691">
    <property type="entry name" value="PROTEIN DIAPHANOUS"/>
    <property type="match status" value="1"/>
</dbReference>
<feature type="compositionally biased region" description="Low complexity" evidence="1">
    <location>
        <begin position="56"/>
        <end position="70"/>
    </location>
</feature>
<feature type="compositionally biased region" description="Basic and acidic residues" evidence="1">
    <location>
        <begin position="86"/>
        <end position="111"/>
    </location>
</feature>
<sequence>MQGHVTVGLGRIESLSLPLLRPPRGSVTISSHRSSSRTRAPPVAPSEGASTFSYGSDTNSRATTTRTPTRSTKDTTADRSMANPSSREDRDRDRDRDRGHRSDRERRERTERSHHHHHRTISSTTLLLLIPPYSRYTGTASCCTWLFRIRRSWSSAPQAHGTEPGYGVPEPTGFWSHLSPKRGKDIVQRESLIAMREAELARREAELLAGPPAAIMPPIVSCPPAPIQTVIDAYTFTVTHTLEPILPPPMPMETATVVKEVEVVREQLEPPPWYRPMNPRFDEVLDREAKVAERERDIAMREDIVGRRENDAGRREGWIMEQLMQLQNEPNIPVMDDEYVYEVPGIRRKLKEVEVVEVPAEPVTSHIYETVTELETIHHISTATVHETTTSMSTVVQTSVVVSTFIPPVKTVTVPMPAGTRAAPPAPERPKGSPAGPRGPGRTNVVEIATEEEVLIPVEIEETQQIIPPPQATLLLLRLRHHNEPEREREPPQAQAPPPPPPPPPRGPPGGGPGRKPRNQRPEPTRPQRANPNQKEAKGWFGGRGPW</sequence>
<dbReference type="GO" id="GO:0005884">
    <property type="term" value="C:actin filament"/>
    <property type="evidence" value="ECO:0007669"/>
    <property type="project" value="TreeGrafter"/>
</dbReference>
<feature type="region of interest" description="Disordered" evidence="1">
    <location>
        <begin position="19"/>
        <end position="123"/>
    </location>
</feature>
<dbReference type="InterPro" id="IPR051412">
    <property type="entry name" value="Formin_Homology_Diaphanous_sf"/>
</dbReference>
<comment type="caution">
    <text evidence="2">The sequence shown here is derived from an EMBL/GenBank/DDBJ whole genome shotgun (WGS) entry which is preliminary data.</text>
</comment>
<accession>A0A8H7M855</accession>
<name>A0A8H7M855_9AGAM</name>
<organism evidence="2 3">
    <name type="scientific">Rhizoctonia solani</name>
    <dbReference type="NCBI Taxonomy" id="456999"/>
    <lineage>
        <taxon>Eukaryota</taxon>
        <taxon>Fungi</taxon>
        <taxon>Dikarya</taxon>
        <taxon>Basidiomycota</taxon>
        <taxon>Agaricomycotina</taxon>
        <taxon>Agaricomycetes</taxon>
        <taxon>Cantharellales</taxon>
        <taxon>Ceratobasidiaceae</taxon>
        <taxon>Rhizoctonia</taxon>
    </lineage>
</organism>